<evidence type="ECO:0000313" key="2">
    <source>
        <dbReference type="Proteomes" id="UP000566995"/>
    </source>
</evidence>
<comment type="caution">
    <text evidence="1">The sequence shown here is derived from an EMBL/GenBank/DDBJ whole genome shotgun (WGS) entry which is preliminary data.</text>
</comment>
<evidence type="ECO:0008006" key="3">
    <source>
        <dbReference type="Google" id="ProtNLM"/>
    </source>
</evidence>
<organism evidence="1 2">
    <name type="scientific">Pseudomonas nitroreducens</name>
    <dbReference type="NCBI Taxonomy" id="46680"/>
    <lineage>
        <taxon>Bacteria</taxon>
        <taxon>Pseudomonadati</taxon>
        <taxon>Pseudomonadota</taxon>
        <taxon>Gammaproteobacteria</taxon>
        <taxon>Pseudomonadales</taxon>
        <taxon>Pseudomonadaceae</taxon>
        <taxon>Pseudomonas</taxon>
    </lineage>
</organism>
<proteinExistence type="predicted"/>
<name>A0A7W7NZH4_PSENT</name>
<sequence>MYRSTLCVSNTNSFRAMASVFQTGAQIFCEHRRGYVWGQKEVQSFMNSILQGKLLGTVSVWLMPGQFMNQRQGYRHKHLGALGNSDAYARPSAMVIDGYNRMATLAWATTITPAPCEYSEQELAVWCNGQTLVLDAETKEFIWVDDDELNSGLLIPVQLLAPGEDCQLEAPGRKYIREMTKKVWRGYGPNSIKDFKRLCWEVAYAIQNAEATVCHYMQGTMDEVLATMNTQATAGIADDYANAYASSRKRF</sequence>
<dbReference type="RefSeq" id="WP_184585860.1">
    <property type="nucleotide sequence ID" value="NZ_JACHLI010000001.1"/>
</dbReference>
<dbReference type="Proteomes" id="UP000566995">
    <property type="component" value="Unassembled WGS sequence"/>
</dbReference>
<dbReference type="AlphaFoldDB" id="A0A7W7NZH4"/>
<gene>
    <name evidence="1" type="ORF">HNP46_000415</name>
</gene>
<reference evidence="1 2" key="1">
    <citation type="submission" date="2020-08" db="EMBL/GenBank/DDBJ databases">
        <title>Functional genomics of gut bacteria from endangered species of beetles.</title>
        <authorList>
            <person name="Carlos-Shanley C."/>
        </authorList>
    </citation>
    <scope>NUCLEOTIDE SEQUENCE [LARGE SCALE GENOMIC DNA]</scope>
    <source>
        <strain evidence="1 2">S00179</strain>
    </source>
</reference>
<accession>A0A7W7NZH4</accession>
<evidence type="ECO:0000313" key="1">
    <source>
        <dbReference type="EMBL" id="MBB4861604.1"/>
    </source>
</evidence>
<protein>
    <recommendedName>
        <fullName evidence="3">DUF262 domain-containing protein</fullName>
    </recommendedName>
</protein>
<dbReference type="EMBL" id="JACHLI010000001">
    <property type="protein sequence ID" value="MBB4861604.1"/>
    <property type="molecule type" value="Genomic_DNA"/>
</dbReference>